<accession>A0A9X1WK03</accession>
<dbReference type="GO" id="GO:0042907">
    <property type="term" value="F:xanthine transmembrane transporter activity"/>
    <property type="evidence" value="ECO:0007669"/>
    <property type="project" value="TreeGrafter"/>
</dbReference>
<evidence type="ECO:0000256" key="4">
    <source>
        <dbReference type="ARBA" id="ARBA00022692"/>
    </source>
</evidence>
<comment type="similarity">
    <text evidence="2">Belongs to the nucleobase:cation symporter-2 (NCS2) (TC 2.A.40) family.</text>
</comment>
<proteinExistence type="inferred from homology"/>
<feature type="transmembrane region" description="Helical" evidence="7">
    <location>
        <begin position="145"/>
        <end position="167"/>
    </location>
</feature>
<dbReference type="InterPro" id="IPR006043">
    <property type="entry name" value="NCS2"/>
</dbReference>
<dbReference type="NCBIfam" id="NF037981">
    <property type="entry name" value="NCS2_1"/>
    <property type="match status" value="1"/>
</dbReference>
<dbReference type="GO" id="GO:0005886">
    <property type="term" value="C:plasma membrane"/>
    <property type="evidence" value="ECO:0007669"/>
    <property type="project" value="TreeGrafter"/>
</dbReference>
<keyword evidence="5 7" id="KW-1133">Transmembrane helix</keyword>
<keyword evidence="4 7" id="KW-0812">Transmembrane</keyword>
<feature type="transmembrane region" description="Helical" evidence="7">
    <location>
        <begin position="215"/>
        <end position="235"/>
    </location>
</feature>
<feature type="transmembrane region" description="Helical" evidence="7">
    <location>
        <begin position="424"/>
        <end position="446"/>
    </location>
</feature>
<evidence type="ECO:0000256" key="5">
    <source>
        <dbReference type="ARBA" id="ARBA00022989"/>
    </source>
</evidence>
<gene>
    <name evidence="8" type="ORF">MUG84_00905</name>
</gene>
<evidence type="ECO:0000313" key="8">
    <source>
        <dbReference type="EMBL" id="MCJ8010299.1"/>
    </source>
</evidence>
<feature type="transmembrane region" description="Helical" evidence="7">
    <location>
        <begin position="395"/>
        <end position="412"/>
    </location>
</feature>
<organism evidence="8 9">
    <name type="scientific">Paenibacillus mangrovi</name>
    <dbReference type="NCBI Taxonomy" id="2931978"/>
    <lineage>
        <taxon>Bacteria</taxon>
        <taxon>Bacillati</taxon>
        <taxon>Bacillota</taxon>
        <taxon>Bacilli</taxon>
        <taxon>Bacillales</taxon>
        <taxon>Paenibacillaceae</taxon>
        <taxon>Paenibacillus</taxon>
    </lineage>
</organism>
<evidence type="ECO:0000256" key="1">
    <source>
        <dbReference type="ARBA" id="ARBA00004141"/>
    </source>
</evidence>
<dbReference type="PANTHER" id="PTHR42810">
    <property type="entry name" value="PURINE PERMEASE C1399.01C-RELATED"/>
    <property type="match status" value="1"/>
</dbReference>
<keyword evidence="9" id="KW-1185">Reference proteome</keyword>
<dbReference type="Pfam" id="PF00860">
    <property type="entry name" value="Xan_ur_permease"/>
    <property type="match status" value="1"/>
</dbReference>
<dbReference type="EMBL" id="JALIRP010000001">
    <property type="protein sequence ID" value="MCJ8010299.1"/>
    <property type="molecule type" value="Genomic_DNA"/>
</dbReference>
<feature type="transmembrane region" description="Helical" evidence="7">
    <location>
        <begin position="117"/>
        <end position="138"/>
    </location>
</feature>
<feature type="transmembrane region" description="Helical" evidence="7">
    <location>
        <begin position="365"/>
        <end position="383"/>
    </location>
</feature>
<evidence type="ECO:0000256" key="2">
    <source>
        <dbReference type="ARBA" id="ARBA00008821"/>
    </source>
</evidence>
<keyword evidence="3" id="KW-0813">Transport</keyword>
<feature type="transmembrane region" description="Helical" evidence="7">
    <location>
        <begin position="64"/>
        <end position="83"/>
    </location>
</feature>
<dbReference type="AlphaFoldDB" id="A0A9X1WK03"/>
<feature type="transmembrane region" description="Helical" evidence="7">
    <location>
        <begin position="179"/>
        <end position="203"/>
    </location>
</feature>
<evidence type="ECO:0000256" key="7">
    <source>
        <dbReference type="SAM" id="Phobius"/>
    </source>
</evidence>
<comment type="caution">
    <text evidence="8">The sequence shown here is derived from an EMBL/GenBank/DDBJ whole genome shotgun (WGS) entry which is preliminary data.</text>
</comment>
<reference evidence="8" key="1">
    <citation type="submission" date="2022-04" db="EMBL/GenBank/DDBJ databases">
        <title>Paenibacillus mangrovi sp. nov., a novel endophytic bacterium isolated from bark of Kandelia candel.</title>
        <authorList>
            <person name="Tuo L."/>
        </authorList>
    </citation>
    <scope>NUCLEOTIDE SEQUENCE</scope>
    <source>
        <strain evidence="8">KQZ6P-2</strain>
    </source>
</reference>
<feature type="transmembrane region" description="Helical" evidence="7">
    <location>
        <begin position="95"/>
        <end position="111"/>
    </location>
</feature>
<dbReference type="PANTHER" id="PTHR42810:SF2">
    <property type="entry name" value="PURINE PERMEASE C1399.01C-RELATED"/>
    <property type="match status" value="1"/>
</dbReference>
<feature type="transmembrane region" description="Helical" evidence="7">
    <location>
        <begin position="39"/>
        <end position="58"/>
    </location>
</feature>
<dbReference type="RefSeq" id="WP_244717867.1">
    <property type="nucleotide sequence ID" value="NZ_JALIRP010000001.1"/>
</dbReference>
<dbReference type="Proteomes" id="UP001139347">
    <property type="component" value="Unassembled WGS sequence"/>
</dbReference>
<comment type="subcellular location">
    <subcellularLocation>
        <location evidence="1">Membrane</location>
        <topology evidence="1">Multi-pass membrane protein</topology>
    </subcellularLocation>
</comment>
<feature type="transmembrane region" description="Helical" evidence="7">
    <location>
        <begin position="255"/>
        <end position="274"/>
    </location>
</feature>
<evidence type="ECO:0000256" key="3">
    <source>
        <dbReference type="ARBA" id="ARBA00022448"/>
    </source>
</evidence>
<name>A0A9X1WK03_9BACL</name>
<sequence>MKTQADKQDQAQMKSQQLTVLPDEKISFGRSAILGLQHVLAMDVYVVPFLIAMLIGLSADQSNALIQATFIAAGLATIVQTYFCMKLPIAQGPSYIPLGAIVTIYAASGGGELGWSSVLGASLIGAIFVIILGYTGVFNKIVKSFIPPIVGGTIIFIVGLSLLPVAIRDNIYAATDATINQNVILALISGAVLMIFVILGSVLRKKGSLFRIMSVLIALIAGCIAANVMGILDFTTVENAKWFSMPQVPFADFGFSFNLSAIITMIIIYLVLLAETTGTWFAVSNVIDKPLTDKNINRGVIGEGIGCLISSLVGSTPVTGYSTNAGIISITGIASRRVFLAAGVWFIIFGFSSKLAALISSIPTAVIGGVFAIICGIIAINGIQVMKNETIGEKEMYIVAIPMIITLAVVLIPKDYLNSLPTFVQYLLGSPILAASVAAIALNKILPRSK</sequence>
<evidence type="ECO:0000256" key="6">
    <source>
        <dbReference type="ARBA" id="ARBA00023136"/>
    </source>
</evidence>
<protein>
    <submittedName>
        <fullName evidence="8">Purine/pyrimidine permease</fullName>
    </submittedName>
</protein>
<keyword evidence="6 7" id="KW-0472">Membrane</keyword>
<feature type="transmembrane region" description="Helical" evidence="7">
    <location>
        <begin position="338"/>
        <end position="359"/>
    </location>
</feature>
<evidence type="ECO:0000313" key="9">
    <source>
        <dbReference type="Proteomes" id="UP001139347"/>
    </source>
</evidence>